<proteinExistence type="inferred from homology"/>
<evidence type="ECO:0000256" key="1">
    <source>
        <dbReference type="ARBA" id="ARBA00006773"/>
    </source>
</evidence>
<dbReference type="EC" id="3.5.4.2" evidence="2 6"/>
<dbReference type="InterPro" id="IPR006680">
    <property type="entry name" value="Amidohydro-rel"/>
</dbReference>
<dbReference type="CDD" id="cd01295">
    <property type="entry name" value="AdeC"/>
    <property type="match status" value="1"/>
</dbReference>
<evidence type="ECO:0000256" key="5">
    <source>
        <dbReference type="ARBA" id="ARBA00047720"/>
    </source>
</evidence>
<evidence type="ECO:0000256" key="4">
    <source>
        <dbReference type="ARBA" id="ARBA00023211"/>
    </source>
</evidence>
<accession>A0A1H7IZZ7</accession>
<organism evidence="9 10">
    <name type="scientific">Methanobrevibacter gottschalkii</name>
    <dbReference type="NCBI Taxonomy" id="190974"/>
    <lineage>
        <taxon>Archaea</taxon>
        <taxon>Methanobacteriati</taxon>
        <taxon>Methanobacteriota</taxon>
        <taxon>Methanomada group</taxon>
        <taxon>Methanobacteria</taxon>
        <taxon>Methanobacteriales</taxon>
        <taxon>Methanobacteriaceae</taxon>
        <taxon>Methanobrevibacter</taxon>
    </lineage>
</organism>
<dbReference type="Proteomes" id="UP000199506">
    <property type="component" value="Unassembled WGS sequence"/>
</dbReference>
<dbReference type="SUPFAM" id="SSF51556">
    <property type="entry name" value="Metallo-dependent hydrolases"/>
    <property type="match status" value="1"/>
</dbReference>
<dbReference type="InterPro" id="IPR026912">
    <property type="entry name" value="Adenine_deam_C"/>
</dbReference>
<dbReference type="InterPro" id="IPR032466">
    <property type="entry name" value="Metal_Hydrolase"/>
</dbReference>
<gene>
    <name evidence="6" type="primary">ade</name>
    <name evidence="9" type="ORF">SAMN05216439_1307</name>
</gene>
<reference evidence="9 10" key="1">
    <citation type="submission" date="2016-10" db="EMBL/GenBank/DDBJ databases">
        <authorList>
            <person name="de Groot N.N."/>
        </authorList>
    </citation>
    <scope>NUCLEOTIDE SEQUENCE [LARGE SCALE GENOMIC DNA]</scope>
    <source>
        <strain evidence="9 10">DSM 11978</strain>
    </source>
</reference>
<evidence type="ECO:0000256" key="6">
    <source>
        <dbReference type="HAMAP-Rule" id="MF_01518"/>
    </source>
</evidence>
<dbReference type="AlphaFoldDB" id="A0A1H7IZZ7"/>
<keyword evidence="3 6" id="KW-0378">Hydrolase</keyword>
<name>A0A1H7IZZ7_9EURY</name>
<comment type="catalytic activity">
    <reaction evidence="5 6">
        <text>adenine + H2O + H(+) = hypoxanthine + NH4(+)</text>
        <dbReference type="Rhea" id="RHEA:23688"/>
        <dbReference type="ChEBI" id="CHEBI:15377"/>
        <dbReference type="ChEBI" id="CHEBI:15378"/>
        <dbReference type="ChEBI" id="CHEBI:16708"/>
        <dbReference type="ChEBI" id="CHEBI:17368"/>
        <dbReference type="ChEBI" id="CHEBI:28938"/>
        <dbReference type="EC" id="3.5.4.2"/>
    </reaction>
</comment>
<evidence type="ECO:0000259" key="7">
    <source>
        <dbReference type="Pfam" id="PF01979"/>
    </source>
</evidence>
<dbReference type="GO" id="GO:0006146">
    <property type="term" value="P:adenine catabolic process"/>
    <property type="evidence" value="ECO:0007669"/>
    <property type="project" value="InterPro"/>
</dbReference>
<feature type="domain" description="Adenine deaminase C-terminal" evidence="8">
    <location>
        <begin position="399"/>
        <end position="563"/>
    </location>
</feature>
<dbReference type="GO" id="GO:0000034">
    <property type="term" value="F:adenine deaminase activity"/>
    <property type="evidence" value="ECO:0007669"/>
    <property type="project" value="UniProtKB-UniRule"/>
</dbReference>
<evidence type="ECO:0000313" key="10">
    <source>
        <dbReference type="Proteomes" id="UP000199506"/>
    </source>
</evidence>
<comment type="similarity">
    <text evidence="1 6">Belongs to the metallo-dependent hydrolases superfamily. Adenine deaminase family.</text>
</comment>
<feature type="domain" description="Amidohydrolase-related" evidence="7">
    <location>
        <begin position="47"/>
        <end position="348"/>
    </location>
</feature>
<evidence type="ECO:0000313" key="9">
    <source>
        <dbReference type="EMBL" id="SEK67978.1"/>
    </source>
</evidence>
<dbReference type="Pfam" id="PF13382">
    <property type="entry name" value="Adenine_deam_C"/>
    <property type="match status" value="1"/>
</dbReference>
<dbReference type="OrthoDB" id="24954at2157"/>
<dbReference type="EMBL" id="FOAK01000004">
    <property type="protein sequence ID" value="SEK67978.1"/>
    <property type="molecule type" value="Genomic_DNA"/>
</dbReference>
<dbReference type="PANTHER" id="PTHR11113:SF2">
    <property type="entry name" value="ADENINE DEAMINASE"/>
    <property type="match status" value="1"/>
</dbReference>
<dbReference type="InterPro" id="IPR006679">
    <property type="entry name" value="Adenine_deam"/>
</dbReference>
<keyword evidence="4 6" id="KW-0464">Manganese</keyword>
<dbReference type="Pfam" id="PF01979">
    <property type="entry name" value="Amidohydro_1"/>
    <property type="match status" value="1"/>
</dbReference>
<evidence type="ECO:0000256" key="2">
    <source>
        <dbReference type="ARBA" id="ARBA00012782"/>
    </source>
</evidence>
<dbReference type="STRING" id="190974.SAMN05216439_1307"/>
<dbReference type="SUPFAM" id="SSF51338">
    <property type="entry name" value="Composite domain of metallo-dependent hydrolases"/>
    <property type="match status" value="1"/>
</dbReference>
<evidence type="ECO:0000259" key="8">
    <source>
        <dbReference type="Pfam" id="PF13382"/>
    </source>
</evidence>
<dbReference type="PANTHER" id="PTHR11113">
    <property type="entry name" value="N-ACETYLGLUCOSAMINE-6-PHOSPHATE DEACETYLASE"/>
    <property type="match status" value="1"/>
</dbReference>
<evidence type="ECO:0000256" key="3">
    <source>
        <dbReference type="ARBA" id="ARBA00022801"/>
    </source>
</evidence>
<dbReference type="InterPro" id="IPR011059">
    <property type="entry name" value="Metal-dep_hydrolase_composite"/>
</dbReference>
<dbReference type="RefSeq" id="WP_091699143.1">
    <property type="nucleotide sequence ID" value="NZ_FOAK01000004.1"/>
</dbReference>
<dbReference type="NCBIfam" id="TIGR01178">
    <property type="entry name" value="ade"/>
    <property type="match status" value="1"/>
</dbReference>
<dbReference type="Gene3D" id="3.20.20.140">
    <property type="entry name" value="Metal-dependent hydrolases"/>
    <property type="match status" value="1"/>
</dbReference>
<comment type="cofactor">
    <cofactor evidence="6">
        <name>Mn(2+)</name>
        <dbReference type="ChEBI" id="CHEBI:29035"/>
    </cofactor>
</comment>
<protein>
    <recommendedName>
        <fullName evidence="2 6">Adenine deaminase</fullName>
        <shortName evidence="6">Adenase</shortName>
        <shortName evidence="6">Adenine aminase</shortName>
        <ecNumber evidence="2 6">3.5.4.2</ecNumber>
    </recommendedName>
</protein>
<dbReference type="HAMAP" id="MF_01518">
    <property type="entry name" value="Adenine_deamin"/>
    <property type="match status" value="1"/>
</dbReference>
<sequence>MEFTAYILDVLTDSAYPARIKIEDGIFKEITPISADCEIKLDVEGLLLPGFIDSHIHIESSMLTPAQFAKIAVMHGTTSVVCDPHEIANVCGIEGIEFMIENASQVPFNFYFSAPSCVPATSFETSGAVLDSEDIEFLLKKDEVVALGEMMNFPGVIDGDVEVIEKLELARKYKKPIDGHAPLLSGKELDKYLEQYIITDHECSNFSEAIEKKQKGMKIMVRDGSSAKNMEALFDFSQRIEYLRNQDSFGIIPSEVLERRIHSPIFDFIVSDDKHPNDLIKGHLNKSVKKAAELGVDIIKAIEMVTINPAAHYGLEAGSIVTGAKADFVVIDNLIDFNILKTYVAGRCVFDGEKVLFDAPEVDARNSIKTTKKTEEDFEVYFDGDECEVNVIECYNGELLTSKSGANLKVINGVVKPDIYDDILKISVVERYGKNNMTNAFIKGFGLKKGAIASSVAHDSHNIIVVGYDSAMMAEAVNTIIENKGGFAIASEDFSESLSLPIAGLMSNEDAFVVANKLEVLHKMSQALGCKLDSPFMTMAFMALLVIPSLKISDLGLFDGDSFEFIDVIKN</sequence>